<proteinExistence type="predicted"/>
<evidence type="ECO:0000313" key="3">
    <source>
        <dbReference type="Proteomes" id="UP000051638"/>
    </source>
</evidence>
<feature type="region of interest" description="Disordered" evidence="1">
    <location>
        <begin position="1"/>
        <end position="23"/>
    </location>
</feature>
<comment type="caution">
    <text evidence="2">The sequence shown here is derived from an EMBL/GenBank/DDBJ whole genome shotgun (WGS) entry which is preliminary data.</text>
</comment>
<evidence type="ECO:0000313" key="2">
    <source>
        <dbReference type="EMBL" id="KRM94645.1"/>
    </source>
</evidence>
<name>A0A0R2CTE0_9LACO</name>
<reference evidence="2 3" key="1">
    <citation type="journal article" date="2015" name="Genome Announc.">
        <title>Expanding the biotechnology potential of lactobacilli through comparative genomics of 213 strains and associated genera.</title>
        <authorList>
            <person name="Sun Z."/>
            <person name="Harris H.M."/>
            <person name="McCann A."/>
            <person name="Guo C."/>
            <person name="Argimon S."/>
            <person name="Zhang W."/>
            <person name="Yang X."/>
            <person name="Jeffery I.B."/>
            <person name="Cooney J.C."/>
            <person name="Kagawa T.F."/>
            <person name="Liu W."/>
            <person name="Song Y."/>
            <person name="Salvetti E."/>
            <person name="Wrobel A."/>
            <person name="Rasinkangas P."/>
            <person name="Parkhill J."/>
            <person name="Rea M.C."/>
            <person name="O'Sullivan O."/>
            <person name="Ritari J."/>
            <person name="Douillard F.P."/>
            <person name="Paul Ross R."/>
            <person name="Yang R."/>
            <person name="Briner A.E."/>
            <person name="Felis G.E."/>
            <person name="de Vos W.M."/>
            <person name="Barrangou R."/>
            <person name="Klaenhammer T.R."/>
            <person name="Caufield P.W."/>
            <person name="Cui Y."/>
            <person name="Zhang H."/>
            <person name="O'Toole P.W."/>
        </authorList>
    </citation>
    <scope>NUCLEOTIDE SEQUENCE [LARGE SCALE GENOMIC DNA]</scope>
    <source>
        <strain evidence="2 3">DSM 20253</strain>
    </source>
</reference>
<gene>
    <name evidence="2" type="ORF">FC24_GL000208</name>
</gene>
<dbReference type="EMBL" id="AYYI01000087">
    <property type="protein sequence ID" value="KRM94645.1"/>
    <property type="molecule type" value="Genomic_DNA"/>
</dbReference>
<accession>A0A0R2CTE0</accession>
<dbReference type="PATRIC" id="fig|1423796.3.peg.217"/>
<protein>
    <submittedName>
        <fullName evidence="2">Uncharacterized protein</fullName>
    </submittedName>
</protein>
<evidence type="ECO:0000256" key="1">
    <source>
        <dbReference type="SAM" id="MobiDB-lite"/>
    </source>
</evidence>
<dbReference type="Proteomes" id="UP000051638">
    <property type="component" value="Unassembled WGS sequence"/>
</dbReference>
<dbReference type="AlphaFoldDB" id="A0A0R2CTE0"/>
<dbReference type="RefSeq" id="WP_157059120.1">
    <property type="nucleotide sequence ID" value="NZ_AYYI01000087.1"/>
</dbReference>
<organism evidence="2 3">
    <name type="scientific">Loigolactobacillus rennini DSM 20253</name>
    <dbReference type="NCBI Taxonomy" id="1423796"/>
    <lineage>
        <taxon>Bacteria</taxon>
        <taxon>Bacillati</taxon>
        <taxon>Bacillota</taxon>
        <taxon>Bacilli</taxon>
        <taxon>Lactobacillales</taxon>
        <taxon>Lactobacillaceae</taxon>
        <taxon>Loigolactobacillus</taxon>
    </lineage>
</organism>
<sequence length="53" mass="5639">MPKISDVPGVDHSTKAKTAKLKHGKRKQLLVKARLFFPTSIFTTGASVSGVTG</sequence>
<keyword evidence="3" id="KW-1185">Reference proteome</keyword>